<reference evidence="4 5" key="1">
    <citation type="submission" date="2019-07" db="EMBL/GenBank/DDBJ databases">
        <title>Genomic Encyclopedia of Archaeal and Bacterial Type Strains, Phase II (KMG-II): from individual species to whole genera.</title>
        <authorList>
            <person name="Goeker M."/>
        </authorList>
    </citation>
    <scope>NUCLEOTIDE SEQUENCE [LARGE SCALE GENOMIC DNA]</scope>
    <source>
        <strain evidence="4 5">DSM 21935</strain>
    </source>
</reference>
<dbReference type="AlphaFoldDB" id="A0A5D3YL66"/>
<dbReference type="GO" id="GO:0000049">
    <property type="term" value="F:tRNA binding"/>
    <property type="evidence" value="ECO:0007669"/>
    <property type="project" value="TreeGrafter"/>
</dbReference>
<evidence type="ECO:0000256" key="1">
    <source>
        <dbReference type="SAM" id="Coils"/>
    </source>
</evidence>
<accession>A0A5D3YL66</accession>
<feature type="coiled-coil region" evidence="1">
    <location>
        <begin position="259"/>
        <end position="286"/>
    </location>
</feature>
<dbReference type="GO" id="GO:0043023">
    <property type="term" value="F:ribosomal large subunit binding"/>
    <property type="evidence" value="ECO:0007669"/>
    <property type="project" value="TreeGrafter"/>
</dbReference>
<proteinExistence type="predicted"/>
<dbReference type="GO" id="GO:0072344">
    <property type="term" value="P:rescue of stalled ribosome"/>
    <property type="evidence" value="ECO:0007669"/>
    <property type="project" value="TreeGrafter"/>
</dbReference>
<evidence type="ECO:0000259" key="3">
    <source>
        <dbReference type="Pfam" id="PF05670"/>
    </source>
</evidence>
<dbReference type="GO" id="GO:1990112">
    <property type="term" value="C:RQC complex"/>
    <property type="evidence" value="ECO:0007669"/>
    <property type="project" value="TreeGrafter"/>
</dbReference>
<dbReference type="Pfam" id="PF05833">
    <property type="entry name" value="NFACT_N"/>
    <property type="match status" value="1"/>
</dbReference>
<dbReference type="OrthoDB" id="9766163at2"/>
<dbReference type="RefSeq" id="WP_148897615.1">
    <property type="nucleotide sequence ID" value="NZ_VNHY01000001.1"/>
</dbReference>
<dbReference type="PANTHER" id="PTHR15239:SF6">
    <property type="entry name" value="RIBOSOME QUALITY CONTROL COMPLEX SUBUNIT NEMF"/>
    <property type="match status" value="1"/>
</dbReference>
<dbReference type="Pfam" id="PF05670">
    <property type="entry name" value="NFACT-R_1"/>
    <property type="match status" value="1"/>
</dbReference>
<dbReference type="PANTHER" id="PTHR15239">
    <property type="entry name" value="NUCLEAR EXPORT MEDIATOR FACTOR NEMF"/>
    <property type="match status" value="1"/>
</dbReference>
<feature type="domain" description="NFACT RNA-binding" evidence="3">
    <location>
        <begin position="418"/>
        <end position="509"/>
    </location>
</feature>
<evidence type="ECO:0000313" key="4">
    <source>
        <dbReference type="EMBL" id="TYP94926.1"/>
    </source>
</evidence>
<evidence type="ECO:0000313" key="5">
    <source>
        <dbReference type="Proteomes" id="UP000324595"/>
    </source>
</evidence>
<dbReference type="EMBL" id="VNHY01000001">
    <property type="protein sequence ID" value="TYP94926.1"/>
    <property type="molecule type" value="Genomic_DNA"/>
</dbReference>
<comment type="caution">
    <text evidence="4">The sequence shown here is derived from an EMBL/GenBank/DDBJ whole genome shotgun (WGS) entry which is preliminary data.</text>
</comment>
<dbReference type="InterPro" id="IPR051608">
    <property type="entry name" value="RQC_Subunit_NEMF"/>
</dbReference>
<gene>
    <name evidence="4" type="ORF">LX73_0220</name>
</gene>
<evidence type="ECO:0000256" key="2">
    <source>
        <dbReference type="SAM" id="MobiDB-lite"/>
    </source>
</evidence>
<name>A0A5D3YL66_9BACT</name>
<feature type="region of interest" description="Disordered" evidence="2">
    <location>
        <begin position="129"/>
        <end position="157"/>
    </location>
</feature>
<dbReference type="InterPro" id="IPR008532">
    <property type="entry name" value="NFACT_RNA-bd"/>
</dbReference>
<dbReference type="Gene3D" id="2.30.310.10">
    <property type="entry name" value="ibrinogen binding protein from staphylococcus aureus domain"/>
    <property type="match status" value="1"/>
</dbReference>
<organism evidence="4 5">
    <name type="scientific">Fodinibius salinus</name>
    <dbReference type="NCBI Taxonomy" id="860790"/>
    <lineage>
        <taxon>Bacteria</taxon>
        <taxon>Pseudomonadati</taxon>
        <taxon>Balneolota</taxon>
        <taxon>Balneolia</taxon>
        <taxon>Balneolales</taxon>
        <taxon>Balneolaceae</taxon>
        <taxon>Fodinibius</taxon>
    </lineage>
</organism>
<feature type="coiled-coil region" evidence="1">
    <location>
        <begin position="344"/>
        <end position="381"/>
    </location>
</feature>
<dbReference type="Proteomes" id="UP000324595">
    <property type="component" value="Unassembled WGS sequence"/>
</dbReference>
<protein>
    <submittedName>
        <fullName evidence="4">Putative component of the ribosome quality control (RQC) complex, YloA/Tae2 family, contains fibronectin-binding (FbpA) and DUF814 domains</fullName>
    </submittedName>
</protein>
<keyword evidence="5" id="KW-1185">Reference proteome</keyword>
<sequence length="529" mass="61149">MNNYYTLIYLNREIKEKITGGFFRFSISPHKDVLHIYIEKEDEISRLIFSANFRETALFCDFYRPPKKSNVINFFEGLEDRKIVDVALADQDRLVSVHFDNGQHLVFKLFSGSPNVFFVEDDTIIDAFKNPEDRKGDAPPSPQAPNFQDEVSPRRNAKNQMTEINPLLPRNLLPHIIEQHDVDEMPPDQVKEFTNALTMPLLEDPHPRVLKTGDFCLWSREWLDIPSEKECESVNDCVAFAYKNAVHLRRLHNKRKDVAEFLERSKHQKEQLIDQLEQADKSLERSDKYEKYGHLLMAHAHEDLPPGTEEIELEDFYEEGAAITIPLKGDKDVAENAEYYYEKAKDAEKSYKKAMQRLPKAKEDLQKLEDLLNEIRSIEHLPDLNSWIKDHKEVLNSFGFGSSDDKQATSPFRKFKEGKFEIWIGKNAKSNDQLTSHAHKEDIWMHARGVSGSHTVIRMGNRKDYPPQKVILKAASYAAYYSKARGMKSAPVMYTKRKYVHKPKGAAPGAVVVRREQVQMVPPMKPESS</sequence>
<keyword evidence="1" id="KW-0175">Coiled coil</keyword>